<gene>
    <name evidence="2" type="ORF">CC80DRAFT_536431</name>
</gene>
<feature type="compositionally biased region" description="Pro residues" evidence="1">
    <location>
        <begin position="883"/>
        <end position="895"/>
    </location>
</feature>
<feature type="compositionally biased region" description="Basic and acidic residues" evidence="1">
    <location>
        <begin position="807"/>
        <end position="822"/>
    </location>
</feature>
<feature type="compositionally biased region" description="Low complexity" evidence="1">
    <location>
        <begin position="190"/>
        <end position="202"/>
    </location>
</feature>
<reference evidence="2" key="1">
    <citation type="journal article" date="2020" name="Stud. Mycol.">
        <title>101 Dothideomycetes genomes: a test case for predicting lifestyles and emergence of pathogens.</title>
        <authorList>
            <person name="Haridas S."/>
            <person name="Albert R."/>
            <person name="Binder M."/>
            <person name="Bloem J."/>
            <person name="Labutti K."/>
            <person name="Salamov A."/>
            <person name="Andreopoulos B."/>
            <person name="Baker S."/>
            <person name="Barry K."/>
            <person name="Bills G."/>
            <person name="Bluhm B."/>
            <person name="Cannon C."/>
            <person name="Castanera R."/>
            <person name="Culley D."/>
            <person name="Daum C."/>
            <person name="Ezra D."/>
            <person name="Gonzalez J."/>
            <person name="Henrissat B."/>
            <person name="Kuo A."/>
            <person name="Liang C."/>
            <person name="Lipzen A."/>
            <person name="Lutzoni F."/>
            <person name="Magnuson J."/>
            <person name="Mondo S."/>
            <person name="Nolan M."/>
            <person name="Ohm R."/>
            <person name="Pangilinan J."/>
            <person name="Park H.-J."/>
            <person name="Ramirez L."/>
            <person name="Alfaro M."/>
            <person name="Sun H."/>
            <person name="Tritt A."/>
            <person name="Yoshinaga Y."/>
            <person name="Zwiers L.-H."/>
            <person name="Turgeon B."/>
            <person name="Goodwin S."/>
            <person name="Spatafora J."/>
            <person name="Crous P."/>
            <person name="Grigoriev I."/>
        </authorList>
    </citation>
    <scope>NUCLEOTIDE SEQUENCE</scope>
    <source>
        <strain evidence="2">CBS 675.92</strain>
    </source>
</reference>
<feature type="compositionally biased region" description="Basic residues" evidence="1">
    <location>
        <begin position="535"/>
        <end position="550"/>
    </location>
</feature>
<feature type="compositionally biased region" description="Basic and acidic residues" evidence="1">
    <location>
        <begin position="475"/>
        <end position="494"/>
    </location>
</feature>
<dbReference type="OrthoDB" id="4115400at2759"/>
<feature type="compositionally biased region" description="Polar residues" evidence="1">
    <location>
        <begin position="719"/>
        <end position="736"/>
    </location>
</feature>
<keyword evidence="3" id="KW-1185">Reference proteome</keyword>
<feature type="compositionally biased region" description="Acidic residues" evidence="1">
    <location>
        <begin position="132"/>
        <end position="146"/>
    </location>
</feature>
<evidence type="ECO:0000313" key="3">
    <source>
        <dbReference type="Proteomes" id="UP000800035"/>
    </source>
</evidence>
<evidence type="ECO:0000313" key="2">
    <source>
        <dbReference type="EMBL" id="KAF1954999.1"/>
    </source>
</evidence>
<sequence>MPGPRNLPARSSLRRNAPKEEEAPMQTRSGRGTKSAAKPEKPDIVSPRTTKQSFIEPPLTRKGTRTTSTVSNYAKLDSAPDVYATYESPYFMVFGLTPEFFDTIKEQKGTRKSKQNARSELPALNTLFTHTEEEESSSSDSEESDEPVPARPVVTRGRGRGRGSRGGRGRGGRGRGSRGGRGRGASVAARTTSPLRTRPSRTAAPVFPLTEEDDEEPSNQGSPMVDAKTSPEPEAEDVEQTAAGEQSQSEHEDDGDDEDTSMKEDQDDSFSPVTPPGNPPPTLVEAYNDPSMSIPVPTLPTISKPSLAKDSPSATPKGNASPPSETALPTLLLPEEDMLSDSDLHEPWIEDQPVPMEAECEDRADFLLKTRYKPLTDVSDIIASLTKYPISQRSTESLYALAENTQTILKAWQDQYLELDAKTAPHAHPPKKPCNGGRIPMDHQQFEGMKEADLYGYNYDPKKLPEAQDPFAQRPGHEKSGGRELRQRRTRDMLDSAAPSEEEEEEGDESRSTKRQRRATRPFESSDQGTGTNTPKKKHNGWGGARKKGVSKYAKPTASATPEPEAQGRGKRTKTAHLAVHSRIQEIRGESAVASSGDEGSDANSGDADEQPTPPHQKRGRPAGSKNVGRRSDYGQKKGPRKRMHEEEVDLPARIANLNAQLAMLKSMSEGQGQFTIDAPVGTSVGKPVAGLHATETVFQATPQPPGITEPANLERSVKAQTPDTYMNTTPLSQYGTPYADDSGANSASGSRKKPRVKSEKRSQSMTIWWAERKARQKELDEKSGTPLKSTSRSSSSTGRRGGRGGRTSDTHPRPTSSHHEPGPQYAPQLNPQEMYSVHQVVPPPPHSYSASSPTEGYITYPHPPGMLMQSPLTALPSGSSAGPPPPPPPPPPPSSAAVNAQGRALAPAPQMPPQLTSYPSPFGPRTAPRPKSNGPPPLAPAPAAPPIHVSPYGPSPPGPQTPVVREMPFKIMVPGPPPSQQQEGRRESR</sequence>
<evidence type="ECO:0000256" key="1">
    <source>
        <dbReference type="SAM" id="MobiDB-lite"/>
    </source>
</evidence>
<organism evidence="2 3">
    <name type="scientific">Byssothecium circinans</name>
    <dbReference type="NCBI Taxonomy" id="147558"/>
    <lineage>
        <taxon>Eukaryota</taxon>
        <taxon>Fungi</taxon>
        <taxon>Dikarya</taxon>
        <taxon>Ascomycota</taxon>
        <taxon>Pezizomycotina</taxon>
        <taxon>Dothideomycetes</taxon>
        <taxon>Pleosporomycetidae</taxon>
        <taxon>Pleosporales</taxon>
        <taxon>Massarineae</taxon>
        <taxon>Massarinaceae</taxon>
        <taxon>Byssothecium</taxon>
    </lineage>
</organism>
<feature type="compositionally biased region" description="Basic and acidic residues" evidence="1">
    <location>
        <begin position="771"/>
        <end position="784"/>
    </location>
</feature>
<feature type="compositionally biased region" description="Low complexity" evidence="1">
    <location>
        <begin position="790"/>
        <end position="799"/>
    </location>
</feature>
<dbReference type="EMBL" id="ML976996">
    <property type="protein sequence ID" value="KAF1954999.1"/>
    <property type="molecule type" value="Genomic_DNA"/>
</dbReference>
<dbReference type="Proteomes" id="UP000800035">
    <property type="component" value="Unassembled WGS sequence"/>
</dbReference>
<feature type="compositionally biased region" description="Basic residues" evidence="1">
    <location>
        <begin position="157"/>
        <end position="181"/>
    </location>
</feature>
<feature type="compositionally biased region" description="Polar residues" evidence="1">
    <location>
        <begin position="523"/>
        <end position="534"/>
    </location>
</feature>
<feature type="region of interest" description="Disordered" evidence="1">
    <location>
        <begin position="457"/>
        <end position="650"/>
    </location>
</feature>
<feature type="compositionally biased region" description="Low complexity" evidence="1">
    <location>
        <begin position="740"/>
        <end position="750"/>
    </location>
</feature>
<proteinExistence type="predicted"/>
<feature type="region of interest" description="Disordered" evidence="1">
    <location>
        <begin position="1"/>
        <end position="71"/>
    </location>
</feature>
<feature type="compositionally biased region" description="Pro residues" evidence="1">
    <location>
        <begin position="273"/>
        <end position="282"/>
    </location>
</feature>
<feature type="region of interest" description="Disordered" evidence="1">
    <location>
        <begin position="700"/>
        <end position="990"/>
    </location>
</feature>
<accession>A0A6A5TTD0</accession>
<protein>
    <submittedName>
        <fullName evidence="2">Uncharacterized protein</fullName>
    </submittedName>
</protein>
<dbReference type="AlphaFoldDB" id="A0A6A5TTD0"/>
<feature type="compositionally biased region" description="Pro residues" evidence="1">
    <location>
        <begin position="934"/>
        <end position="946"/>
    </location>
</feature>
<name>A0A6A5TTD0_9PLEO</name>
<feature type="region of interest" description="Disordered" evidence="1">
    <location>
        <begin position="107"/>
        <end position="328"/>
    </location>
</feature>